<organism evidence="1 2">
    <name type="scientific">Arcobacter nitrofigilis (strain ATCC 33309 / DSM 7299 / CCUG 15893 / LMG 7604 / NCTC 12251 / CI)</name>
    <name type="common">Campylobacter nitrofigilis</name>
    <dbReference type="NCBI Taxonomy" id="572480"/>
    <lineage>
        <taxon>Bacteria</taxon>
        <taxon>Pseudomonadati</taxon>
        <taxon>Campylobacterota</taxon>
        <taxon>Epsilonproteobacteria</taxon>
        <taxon>Campylobacterales</taxon>
        <taxon>Arcobacteraceae</taxon>
        <taxon>Arcobacter</taxon>
    </lineage>
</organism>
<evidence type="ECO:0008006" key="3">
    <source>
        <dbReference type="Google" id="ProtNLM"/>
    </source>
</evidence>
<proteinExistence type="predicted"/>
<reference evidence="1 2" key="1">
    <citation type="journal article" date="2010" name="Stand. Genomic Sci.">
        <title>Complete genome sequence of Arcobacter nitrofigilis type strain (CI).</title>
        <authorList>
            <person name="Pati A."/>
            <person name="Gronow S."/>
            <person name="Lapidus A."/>
            <person name="Copeland A."/>
            <person name="Glavina Del Rio T."/>
            <person name="Nolan M."/>
            <person name="Lucas S."/>
            <person name="Tice H."/>
            <person name="Cheng J.F."/>
            <person name="Han C."/>
            <person name="Chertkov O."/>
            <person name="Bruce D."/>
            <person name="Tapia R."/>
            <person name="Goodwin L."/>
            <person name="Pitluck S."/>
            <person name="Liolios K."/>
            <person name="Ivanova N."/>
            <person name="Mavromatis K."/>
            <person name="Chen A."/>
            <person name="Palaniappan K."/>
            <person name="Land M."/>
            <person name="Hauser L."/>
            <person name="Chang Y.J."/>
            <person name="Jeffries C.D."/>
            <person name="Detter J.C."/>
            <person name="Rohde M."/>
            <person name="Goker M."/>
            <person name="Bristow J."/>
            <person name="Eisen J.A."/>
            <person name="Markowitz V."/>
            <person name="Hugenholtz P."/>
            <person name="Klenk H.P."/>
            <person name="Kyrpides N.C."/>
        </authorList>
    </citation>
    <scope>NUCLEOTIDE SEQUENCE [LARGE SCALE GENOMIC DNA]</scope>
    <source>
        <strain evidence="2">ATCC 33309 / DSM 7299 / CCUG 15893 / LMG 7604 / NCTC 12251 / CI</strain>
    </source>
</reference>
<sequence length="70" mass="8168">MAKKKEIIDFRNKNITYVLEGITYKVLLLNKANMNVELSCFEKEKFTQNKTIPFAHLPKSIKSLIKPNIK</sequence>
<evidence type="ECO:0000313" key="1">
    <source>
        <dbReference type="EMBL" id="ADG93489.1"/>
    </source>
</evidence>
<accession>D5V1Q5</accession>
<dbReference type="STRING" id="572480.Arnit_1835"/>
<dbReference type="AlphaFoldDB" id="D5V1Q5"/>
<protein>
    <recommendedName>
        <fullName evidence="3">Malate dehydrogenase</fullName>
    </recommendedName>
</protein>
<dbReference type="OrthoDB" id="5347067at2"/>
<dbReference type="KEGG" id="ant:Arnit_1835"/>
<dbReference type="Proteomes" id="UP000000939">
    <property type="component" value="Chromosome"/>
</dbReference>
<keyword evidence="2" id="KW-1185">Reference proteome</keyword>
<gene>
    <name evidence="1" type="ordered locus">Arnit_1835</name>
</gene>
<dbReference type="RefSeq" id="WP_013135634.1">
    <property type="nucleotide sequence ID" value="NC_014166.1"/>
</dbReference>
<dbReference type="HOGENOM" id="CLU_203645_0_0_7"/>
<name>D5V1Q5_ARCNC</name>
<evidence type="ECO:0000313" key="2">
    <source>
        <dbReference type="Proteomes" id="UP000000939"/>
    </source>
</evidence>
<dbReference type="EMBL" id="CP001999">
    <property type="protein sequence ID" value="ADG93489.1"/>
    <property type="molecule type" value="Genomic_DNA"/>
</dbReference>